<evidence type="ECO:0000256" key="3">
    <source>
        <dbReference type="ARBA" id="ARBA00022795"/>
    </source>
</evidence>
<keyword evidence="9" id="KW-1185">Reference proteome</keyword>
<dbReference type="AlphaFoldDB" id="A0A0Q2MCY3"/>
<dbReference type="Pfam" id="PF13860">
    <property type="entry name" value="FlgD_ig"/>
    <property type="match status" value="1"/>
</dbReference>
<dbReference type="Gene3D" id="2.30.30.910">
    <property type="match status" value="1"/>
</dbReference>
<keyword evidence="8" id="KW-0282">Flagellum</keyword>
<protein>
    <recommendedName>
        <fullName evidence="2 5">Basal-body rod modification protein FlgD</fullName>
    </recommendedName>
</protein>
<comment type="function">
    <text evidence="4 5">Required for flagellar hook formation. May act as a scaffolding protein.</text>
</comment>
<dbReference type="InterPro" id="IPR025965">
    <property type="entry name" value="FlgD/Vpr_Ig-like"/>
</dbReference>
<evidence type="ECO:0000256" key="2">
    <source>
        <dbReference type="ARBA" id="ARBA00016013"/>
    </source>
</evidence>
<keyword evidence="8" id="KW-0969">Cilium</keyword>
<keyword evidence="8" id="KW-0966">Cell projection</keyword>
<proteinExistence type="inferred from homology"/>
<feature type="domain" description="FlgD/Vpr Ig-like" evidence="6">
    <location>
        <begin position="108"/>
        <end position="176"/>
    </location>
</feature>
<dbReference type="Gene3D" id="2.60.40.4070">
    <property type="match status" value="1"/>
</dbReference>
<dbReference type="GeneID" id="50535212"/>
<dbReference type="InterPro" id="IPR005648">
    <property type="entry name" value="FlgD"/>
</dbReference>
<evidence type="ECO:0000259" key="6">
    <source>
        <dbReference type="Pfam" id="PF13860"/>
    </source>
</evidence>
<feature type="domain" description="FlgD Tudor-like" evidence="7">
    <location>
        <begin position="90"/>
        <end position="218"/>
    </location>
</feature>
<organism evidence="8 9">
    <name type="scientific">Vibrio furnissii</name>
    <dbReference type="NCBI Taxonomy" id="29494"/>
    <lineage>
        <taxon>Bacteria</taxon>
        <taxon>Pseudomonadati</taxon>
        <taxon>Pseudomonadota</taxon>
        <taxon>Gammaproteobacteria</taxon>
        <taxon>Vibrionales</taxon>
        <taxon>Vibrionaceae</taxon>
        <taxon>Vibrio</taxon>
    </lineage>
</organism>
<dbReference type="Pfam" id="PF13861">
    <property type="entry name" value="FLgD_tudor"/>
    <property type="match status" value="1"/>
</dbReference>
<dbReference type="Proteomes" id="UP000051221">
    <property type="component" value="Unassembled WGS sequence"/>
</dbReference>
<dbReference type="Pfam" id="PF03963">
    <property type="entry name" value="FlgD"/>
    <property type="match status" value="1"/>
</dbReference>
<dbReference type="InParanoid" id="A0A0Q2MCY3"/>
<sequence>MATTSVVAGVDTRVTVQSASTKTTTNANSTSSLYNEFITLMVAQVQNQDPLNPTDGTQYVTQLAQFAQVQSTDNMVSILNNNAIMMDNLQVLTTAGLVGQSVSVRTDTLHADGEGTYNGSIELTSSSNTVTLELVDEAGNVTRIPLGAQPEGKVDFSIDAEKLGLKGKYEMTVVVDEGQNYKPAITLEGTVQKVTVPSTGGASVLTIHGVGDIPFYEISSFGKKSEETNQENDV</sequence>
<dbReference type="EMBL" id="LKHS01000010">
    <property type="protein sequence ID" value="KQH85578.1"/>
    <property type="molecule type" value="Genomic_DNA"/>
</dbReference>
<gene>
    <name evidence="8" type="primary">flgD</name>
    <name evidence="8" type="ORF">AMR76_13830</name>
</gene>
<keyword evidence="3 5" id="KW-1005">Bacterial flagellum biogenesis</keyword>
<evidence type="ECO:0000313" key="8">
    <source>
        <dbReference type="EMBL" id="KQH85578.1"/>
    </source>
</evidence>
<dbReference type="RefSeq" id="WP_004726327.1">
    <property type="nucleotide sequence ID" value="NZ_CABLCD010000013.1"/>
</dbReference>
<name>A0A0Q2MCY3_VIBFU</name>
<comment type="caution">
    <text evidence="8">The sequence shown here is derived from an EMBL/GenBank/DDBJ whole genome shotgun (WGS) entry which is preliminary data.</text>
</comment>
<reference evidence="8 9" key="1">
    <citation type="submission" date="2015-08" db="EMBL/GenBank/DDBJ databases">
        <title>Antibacterial properties of a collection of Vibrionaceae strains.</title>
        <authorList>
            <person name="Giubergia S."/>
        </authorList>
    </citation>
    <scope>NUCLEOTIDE SEQUENCE [LARGE SCALE GENOMIC DNA]</scope>
    <source>
        <strain evidence="8 9">S0821</strain>
    </source>
</reference>
<evidence type="ECO:0000313" key="9">
    <source>
        <dbReference type="Proteomes" id="UP000051221"/>
    </source>
</evidence>
<comment type="similarity">
    <text evidence="1 5">Belongs to the FlgD family.</text>
</comment>
<evidence type="ECO:0000256" key="4">
    <source>
        <dbReference type="ARBA" id="ARBA00024746"/>
    </source>
</evidence>
<dbReference type="InterPro" id="IPR025963">
    <property type="entry name" value="FLgD_Tudor"/>
</dbReference>
<evidence type="ECO:0000256" key="5">
    <source>
        <dbReference type="RuleBase" id="RU362076"/>
    </source>
</evidence>
<evidence type="ECO:0000256" key="1">
    <source>
        <dbReference type="ARBA" id="ARBA00010577"/>
    </source>
</evidence>
<accession>A0A0Q2MCY3</accession>
<evidence type="ECO:0000259" key="7">
    <source>
        <dbReference type="Pfam" id="PF13861"/>
    </source>
</evidence>
<dbReference type="GO" id="GO:0044781">
    <property type="term" value="P:bacterial-type flagellum organization"/>
    <property type="evidence" value="ECO:0007669"/>
    <property type="project" value="UniProtKB-UniRule"/>
</dbReference>